<dbReference type="AlphaFoldDB" id="A0A371EMP9"/>
<keyword evidence="1" id="KW-0511">Multifunctional enzyme</keyword>
<dbReference type="SUPFAM" id="SSF53098">
    <property type="entry name" value="Ribonuclease H-like"/>
    <property type="match status" value="1"/>
</dbReference>
<feature type="non-terminal residue" evidence="4">
    <location>
        <position position="780"/>
    </location>
</feature>
<feature type="non-terminal residue" evidence="4">
    <location>
        <position position="1"/>
    </location>
</feature>
<dbReference type="PANTHER" id="PTHR37984">
    <property type="entry name" value="PROTEIN CBG26694"/>
    <property type="match status" value="1"/>
</dbReference>
<dbReference type="GO" id="GO:0003887">
    <property type="term" value="F:DNA-directed DNA polymerase activity"/>
    <property type="evidence" value="ECO:0007669"/>
    <property type="project" value="UniProtKB-KW"/>
</dbReference>
<dbReference type="InterPro" id="IPR056924">
    <property type="entry name" value="SH3_Tf2-1"/>
</dbReference>
<organism evidence="4 5">
    <name type="scientific">Mucuna pruriens</name>
    <name type="common">Velvet bean</name>
    <name type="synonym">Dolichos pruriens</name>
    <dbReference type="NCBI Taxonomy" id="157652"/>
    <lineage>
        <taxon>Eukaryota</taxon>
        <taxon>Viridiplantae</taxon>
        <taxon>Streptophyta</taxon>
        <taxon>Embryophyta</taxon>
        <taxon>Tracheophyta</taxon>
        <taxon>Spermatophyta</taxon>
        <taxon>Magnoliopsida</taxon>
        <taxon>eudicotyledons</taxon>
        <taxon>Gunneridae</taxon>
        <taxon>Pentapetalae</taxon>
        <taxon>rosids</taxon>
        <taxon>fabids</taxon>
        <taxon>Fabales</taxon>
        <taxon>Fabaceae</taxon>
        <taxon>Papilionoideae</taxon>
        <taxon>50 kb inversion clade</taxon>
        <taxon>NPAAA clade</taxon>
        <taxon>indigoferoid/millettioid clade</taxon>
        <taxon>Phaseoleae</taxon>
        <taxon>Mucuna</taxon>
    </lineage>
</organism>
<dbReference type="GO" id="GO:0006508">
    <property type="term" value="P:proteolysis"/>
    <property type="evidence" value="ECO:0007669"/>
    <property type="project" value="UniProtKB-KW"/>
</dbReference>
<dbReference type="PANTHER" id="PTHR37984:SF5">
    <property type="entry name" value="PROTEIN NYNRIN-LIKE"/>
    <property type="match status" value="1"/>
</dbReference>
<evidence type="ECO:0000256" key="2">
    <source>
        <dbReference type="SAM" id="MobiDB-lite"/>
    </source>
</evidence>
<dbReference type="InterPro" id="IPR043128">
    <property type="entry name" value="Rev_trsase/Diguanyl_cyclase"/>
</dbReference>
<evidence type="ECO:0000259" key="3">
    <source>
        <dbReference type="PROSITE" id="PS50994"/>
    </source>
</evidence>
<dbReference type="Gene3D" id="3.10.10.10">
    <property type="entry name" value="HIV Type 1 Reverse Transcriptase, subunit A, domain 1"/>
    <property type="match status" value="1"/>
</dbReference>
<feature type="region of interest" description="Disordered" evidence="2">
    <location>
        <begin position="746"/>
        <end position="780"/>
    </location>
</feature>
<dbReference type="InterPro" id="IPR050951">
    <property type="entry name" value="Retrovirus_Pol_polyprotein"/>
</dbReference>
<dbReference type="InterPro" id="IPR036397">
    <property type="entry name" value="RNaseH_sf"/>
</dbReference>
<dbReference type="GO" id="GO:0003677">
    <property type="term" value="F:DNA binding"/>
    <property type="evidence" value="ECO:0007669"/>
    <property type="project" value="UniProtKB-KW"/>
</dbReference>
<protein>
    <recommendedName>
        <fullName evidence="3">Integrase catalytic domain-containing protein</fullName>
    </recommendedName>
</protein>
<dbReference type="InterPro" id="IPR043502">
    <property type="entry name" value="DNA/RNA_pol_sf"/>
</dbReference>
<sequence length="780" mass="88674">MLQAGIIRPSTSPFTSPVILVKKKDGGALNKLTILKKFPIPMIDELLDELGGAVIFSKLDLKSGYHQIQMKEGDIPVYIEDEGCHKVHLKLVLQLLRGHKLLVNKKCTFAQQQLEYLGHIISGQGVSADPNKIKDMVNWPTPKDVKGLSGFLGLTAQAAFEQLKGAMTSLPVLAVPNFYKIFVLETDALGKGLGAILMQEGRPIAYMSQTLSDRAENKHYLLGRHFVVHIDQKSLKHLVDQRILGEEQQKWISKLLEYAFEIKYKPGVENKAAVTLSRKLQFAALSTVQFQEWEEWESEVHADDKLKKVVQNLLHDPNSHECYQLVKGTLYYEGRLVVPKSSPRIAMILREFHDSAIGGHAGFSDIQEGIWPFLLGRQKHRTQAYVQECEVCQKNKYQALSLAGLLQPLPIPTHTWSDISMDFISVDTILVVVDRLTKYAHFIAVAHPYTAKDIAEVFLKEVVQLHGFPSSIVFDRDRVFLSTFWTELSKMGGTKLKKFSSAYHPQTDGQTEVVNRCCLETYLHCLTGTKSKQWPKWLSWAEFWYNSNYHLATKTTPFQALYGRDPLSLIHGELGQVSVEAVERVTAERNAMLNELMEQLVQNEPTANKHRDVQYDVGNRVYLEIQPYKMRSLAKRVNQKLSPRFYGPYEIIEKISSTAYRLQLPEGSKIHPVFHVSLLKKSLIGTATSQPLPSFLADDWELHGIKEALVRWQQLPACGDFWETVVELQENFSNLHLEDKVLVEGGRDDRAQRGPAKRCDAPDPKRQKRGEWEKCDTRIV</sequence>
<dbReference type="PROSITE" id="PS50994">
    <property type="entry name" value="INTEGRASE"/>
    <property type="match status" value="1"/>
</dbReference>
<dbReference type="Proteomes" id="UP000257109">
    <property type="component" value="Unassembled WGS sequence"/>
</dbReference>
<dbReference type="GO" id="GO:0015074">
    <property type="term" value="P:DNA integration"/>
    <property type="evidence" value="ECO:0007669"/>
    <property type="project" value="UniProtKB-KW"/>
</dbReference>
<dbReference type="CDD" id="cd09274">
    <property type="entry name" value="RNase_HI_RT_Ty3"/>
    <property type="match status" value="1"/>
</dbReference>
<evidence type="ECO:0000256" key="1">
    <source>
        <dbReference type="ARBA" id="ARBA00023268"/>
    </source>
</evidence>
<evidence type="ECO:0000313" key="5">
    <source>
        <dbReference type="Proteomes" id="UP000257109"/>
    </source>
</evidence>
<dbReference type="EMBL" id="QJKJ01013048">
    <property type="protein sequence ID" value="RDX67318.1"/>
    <property type="molecule type" value="Genomic_DNA"/>
</dbReference>
<gene>
    <name evidence="4" type="ORF">CR513_53822</name>
</gene>
<dbReference type="SUPFAM" id="SSF56672">
    <property type="entry name" value="DNA/RNA polymerases"/>
    <property type="match status" value="1"/>
</dbReference>
<dbReference type="Pfam" id="PF17919">
    <property type="entry name" value="RT_RNaseH_2"/>
    <property type="match status" value="1"/>
</dbReference>
<evidence type="ECO:0000313" key="4">
    <source>
        <dbReference type="EMBL" id="RDX67318.1"/>
    </source>
</evidence>
<keyword evidence="5" id="KW-1185">Reference proteome</keyword>
<dbReference type="InterPro" id="IPR012337">
    <property type="entry name" value="RNaseH-like_sf"/>
</dbReference>
<dbReference type="Pfam" id="PF24626">
    <property type="entry name" value="SH3_Tf2-1"/>
    <property type="match status" value="1"/>
</dbReference>
<dbReference type="Gene3D" id="1.10.340.70">
    <property type="match status" value="1"/>
</dbReference>
<dbReference type="InterPro" id="IPR001584">
    <property type="entry name" value="Integrase_cat-core"/>
</dbReference>
<proteinExistence type="predicted"/>
<dbReference type="InterPro" id="IPR041577">
    <property type="entry name" value="RT_RNaseH_2"/>
</dbReference>
<dbReference type="OrthoDB" id="2013610at2759"/>
<dbReference type="GO" id="GO:0004190">
    <property type="term" value="F:aspartic-type endopeptidase activity"/>
    <property type="evidence" value="ECO:0007669"/>
    <property type="project" value="UniProtKB-KW"/>
</dbReference>
<name>A0A371EMP9_MUCPR</name>
<dbReference type="GO" id="GO:0006310">
    <property type="term" value="P:DNA recombination"/>
    <property type="evidence" value="ECO:0007669"/>
    <property type="project" value="UniProtKB-KW"/>
</dbReference>
<dbReference type="GO" id="GO:0003964">
    <property type="term" value="F:RNA-directed DNA polymerase activity"/>
    <property type="evidence" value="ECO:0007669"/>
    <property type="project" value="UniProtKB-KW"/>
</dbReference>
<reference evidence="4" key="1">
    <citation type="submission" date="2018-05" db="EMBL/GenBank/DDBJ databases">
        <title>Draft genome of Mucuna pruriens seed.</title>
        <authorList>
            <person name="Nnadi N.E."/>
            <person name="Vos R."/>
            <person name="Hasami M.H."/>
            <person name="Devisetty U.K."/>
            <person name="Aguiy J.C."/>
        </authorList>
    </citation>
    <scope>NUCLEOTIDE SEQUENCE [LARGE SCALE GENOMIC DNA]</scope>
    <source>
        <strain evidence="4">JCA_2017</strain>
    </source>
</reference>
<dbReference type="Gene3D" id="3.30.70.270">
    <property type="match status" value="2"/>
</dbReference>
<dbReference type="GO" id="GO:0046872">
    <property type="term" value="F:metal ion binding"/>
    <property type="evidence" value="ECO:0007669"/>
    <property type="project" value="UniProtKB-KW"/>
</dbReference>
<feature type="domain" description="Integrase catalytic" evidence="3">
    <location>
        <begin position="406"/>
        <end position="565"/>
    </location>
</feature>
<dbReference type="Gene3D" id="3.30.420.10">
    <property type="entry name" value="Ribonuclease H-like superfamily/Ribonuclease H"/>
    <property type="match status" value="1"/>
</dbReference>
<dbReference type="CDD" id="cd01647">
    <property type="entry name" value="RT_LTR"/>
    <property type="match status" value="1"/>
</dbReference>
<accession>A0A371EMP9</accession>
<comment type="caution">
    <text evidence="4">The sequence shown here is derived from an EMBL/GenBank/DDBJ whole genome shotgun (WGS) entry which is preliminary data.</text>
</comment>